<dbReference type="PANTHER" id="PTHR46171:SF2">
    <property type="entry name" value="RING FINGER PROTEIN 44"/>
    <property type="match status" value="1"/>
</dbReference>
<dbReference type="PANTHER" id="PTHR46171">
    <property type="entry name" value="GH10160P"/>
    <property type="match status" value="1"/>
</dbReference>
<dbReference type="Proteomes" id="UP001529510">
    <property type="component" value="Unassembled WGS sequence"/>
</dbReference>
<protein>
    <recommendedName>
        <fullName evidence="4">Amelogenin</fullName>
    </recommendedName>
</protein>
<sequence>ACTMQHLPVSYQAFPPLISSEHFILHPSPPVPPHQPPHLPPLNQFVPIQPQHPRM</sequence>
<name>A0ABD0PQ74_CIRMR</name>
<proteinExistence type="predicted"/>
<evidence type="ECO:0000256" key="1">
    <source>
        <dbReference type="SAM" id="MobiDB-lite"/>
    </source>
</evidence>
<evidence type="ECO:0000313" key="3">
    <source>
        <dbReference type="Proteomes" id="UP001529510"/>
    </source>
</evidence>
<feature type="non-terminal residue" evidence="2">
    <location>
        <position position="55"/>
    </location>
</feature>
<gene>
    <name evidence="2" type="ORF">M9458_028519</name>
</gene>
<dbReference type="AlphaFoldDB" id="A0ABD0PQ74"/>
<keyword evidence="3" id="KW-1185">Reference proteome</keyword>
<evidence type="ECO:0008006" key="4">
    <source>
        <dbReference type="Google" id="ProtNLM"/>
    </source>
</evidence>
<feature type="non-terminal residue" evidence="2">
    <location>
        <position position="1"/>
    </location>
</feature>
<evidence type="ECO:0000313" key="2">
    <source>
        <dbReference type="EMBL" id="KAL0176189.1"/>
    </source>
</evidence>
<dbReference type="EMBL" id="JAMKFB020000014">
    <property type="protein sequence ID" value="KAL0176189.1"/>
    <property type="molecule type" value="Genomic_DNA"/>
</dbReference>
<organism evidence="2 3">
    <name type="scientific">Cirrhinus mrigala</name>
    <name type="common">Mrigala</name>
    <dbReference type="NCBI Taxonomy" id="683832"/>
    <lineage>
        <taxon>Eukaryota</taxon>
        <taxon>Metazoa</taxon>
        <taxon>Chordata</taxon>
        <taxon>Craniata</taxon>
        <taxon>Vertebrata</taxon>
        <taxon>Euteleostomi</taxon>
        <taxon>Actinopterygii</taxon>
        <taxon>Neopterygii</taxon>
        <taxon>Teleostei</taxon>
        <taxon>Ostariophysi</taxon>
        <taxon>Cypriniformes</taxon>
        <taxon>Cyprinidae</taxon>
        <taxon>Labeoninae</taxon>
        <taxon>Labeonini</taxon>
        <taxon>Cirrhinus</taxon>
    </lineage>
</organism>
<comment type="caution">
    <text evidence="2">The sequence shown here is derived from an EMBL/GenBank/DDBJ whole genome shotgun (WGS) entry which is preliminary data.</text>
</comment>
<feature type="compositionally biased region" description="Pro residues" evidence="1">
    <location>
        <begin position="27"/>
        <end position="40"/>
    </location>
</feature>
<reference evidence="2 3" key="1">
    <citation type="submission" date="2024-05" db="EMBL/GenBank/DDBJ databases">
        <title>Genome sequencing and assembly of Indian major carp, Cirrhinus mrigala (Hamilton, 1822).</title>
        <authorList>
            <person name="Mohindra V."/>
            <person name="Chowdhury L.M."/>
            <person name="Lal K."/>
            <person name="Jena J.K."/>
        </authorList>
    </citation>
    <scope>NUCLEOTIDE SEQUENCE [LARGE SCALE GENOMIC DNA]</scope>
    <source>
        <strain evidence="2">CM1030</strain>
        <tissue evidence="2">Blood</tissue>
    </source>
</reference>
<feature type="region of interest" description="Disordered" evidence="1">
    <location>
        <begin position="26"/>
        <end position="55"/>
    </location>
</feature>
<accession>A0ABD0PQ74</accession>